<dbReference type="Proteomes" id="UP001595956">
    <property type="component" value="Unassembled WGS sequence"/>
</dbReference>
<dbReference type="PROSITE" id="PS51257">
    <property type="entry name" value="PROKAR_LIPOPROTEIN"/>
    <property type="match status" value="1"/>
</dbReference>
<accession>A0ABW0N216</accession>
<feature type="region of interest" description="Disordered" evidence="1">
    <location>
        <begin position="146"/>
        <end position="252"/>
    </location>
</feature>
<evidence type="ECO:0000256" key="3">
    <source>
        <dbReference type="SAM" id="SignalP"/>
    </source>
</evidence>
<keyword evidence="3" id="KW-0732">Signal</keyword>
<feature type="compositionally biased region" description="Low complexity" evidence="1">
    <location>
        <begin position="219"/>
        <end position="233"/>
    </location>
</feature>
<feature type="compositionally biased region" description="Low complexity" evidence="1">
    <location>
        <begin position="154"/>
        <end position="202"/>
    </location>
</feature>
<dbReference type="RefSeq" id="WP_345178035.1">
    <property type="nucleotide sequence ID" value="NZ_BAABFQ010000007.1"/>
</dbReference>
<keyword evidence="5" id="KW-1185">Reference proteome</keyword>
<sequence>MLRTGARIAAAVLLTAAAYAATPVAAASAAGCSTADGVTVVVDFHELGGGVQTGCVSDGAGDTAASLFPAAGFSLSFVQRQPGFVCRVDGAPADDPCVNTPPADAYWALYWSDGKSGSWTYATSGVGGLRVPDGGYVALSWQGSAARSAPGLTPSPHASATPSSTPTRTPAPSAQPSQHASTAPSTAAGAPSESPTASPSAAGEKKPRGEKSRTPKPIASETPSAAPTAETSADAVPTAAEPGDPDDGGLPAWVAPAVIAALFAGAGAAAVVRRRRGVPGA</sequence>
<evidence type="ECO:0000313" key="4">
    <source>
        <dbReference type="EMBL" id="MFC5493738.1"/>
    </source>
</evidence>
<reference evidence="5" key="1">
    <citation type="journal article" date="2019" name="Int. J. Syst. Evol. Microbiol.">
        <title>The Global Catalogue of Microorganisms (GCM) 10K type strain sequencing project: providing services to taxonomists for standard genome sequencing and annotation.</title>
        <authorList>
            <consortium name="The Broad Institute Genomics Platform"/>
            <consortium name="The Broad Institute Genome Sequencing Center for Infectious Disease"/>
            <person name="Wu L."/>
            <person name="Ma J."/>
        </authorList>
    </citation>
    <scope>NUCLEOTIDE SEQUENCE [LARGE SCALE GENOMIC DNA]</scope>
    <source>
        <strain evidence="5">KACC 13778</strain>
    </source>
</reference>
<keyword evidence="2" id="KW-0472">Membrane</keyword>
<proteinExistence type="predicted"/>
<feature type="chain" id="PRO_5045849923" evidence="3">
    <location>
        <begin position="21"/>
        <end position="281"/>
    </location>
</feature>
<dbReference type="EMBL" id="JBHSMD010000004">
    <property type="protein sequence ID" value="MFC5493738.1"/>
    <property type="molecule type" value="Genomic_DNA"/>
</dbReference>
<feature type="signal peptide" evidence="3">
    <location>
        <begin position="1"/>
        <end position="20"/>
    </location>
</feature>
<evidence type="ECO:0000256" key="2">
    <source>
        <dbReference type="SAM" id="Phobius"/>
    </source>
</evidence>
<keyword evidence="2" id="KW-0812">Transmembrane</keyword>
<feature type="compositionally biased region" description="Basic and acidic residues" evidence="1">
    <location>
        <begin position="203"/>
        <end position="213"/>
    </location>
</feature>
<gene>
    <name evidence="4" type="ORF">ACFPKY_11545</name>
</gene>
<evidence type="ECO:0000256" key="1">
    <source>
        <dbReference type="SAM" id="MobiDB-lite"/>
    </source>
</evidence>
<evidence type="ECO:0000313" key="5">
    <source>
        <dbReference type="Proteomes" id="UP001595956"/>
    </source>
</evidence>
<protein>
    <submittedName>
        <fullName evidence="4">Uncharacterized protein</fullName>
    </submittedName>
</protein>
<keyword evidence="2" id="KW-1133">Transmembrane helix</keyword>
<name>A0ABW0N216_9ACTN</name>
<comment type="caution">
    <text evidence="4">The sequence shown here is derived from an EMBL/GenBank/DDBJ whole genome shotgun (WGS) entry which is preliminary data.</text>
</comment>
<organism evidence="4 5">
    <name type="scientific">Nocardioides caricicola</name>
    <dbReference type="NCBI Taxonomy" id="634770"/>
    <lineage>
        <taxon>Bacteria</taxon>
        <taxon>Bacillati</taxon>
        <taxon>Actinomycetota</taxon>
        <taxon>Actinomycetes</taxon>
        <taxon>Propionibacteriales</taxon>
        <taxon>Nocardioidaceae</taxon>
        <taxon>Nocardioides</taxon>
    </lineage>
</organism>
<feature type="transmembrane region" description="Helical" evidence="2">
    <location>
        <begin position="250"/>
        <end position="272"/>
    </location>
</feature>